<protein>
    <submittedName>
        <fullName evidence="1">Uncharacterized protein</fullName>
    </submittedName>
</protein>
<evidence type="ECO:0000313" key="1">
    <source>
        <dbReference type="EMBL" id="KJS59867.1"/>
    </source>
</evidence>
<keyword evidence="2" id="KW-1185">Reference proteome</keyword>
<gene>
    <name evidence="1" type="ORF">VM95_24775</name>
</gene>
<dbReference type="PATRIC" id="fig|359131.3.peg.5987"/>
<name>A0A0F2TDQ0_STRR3</name>
<proteinExistence type="predicted"/>
<accession>A0A0F2TDQ0</accession>
<dbReference type="Proteomes" id="UP000033699">
    <property type="component" value="Unassembled WGS sequence"/>
</dbReference>
<dbReference type="RefSeq" id="WP_045700321.1">
    <property type="nucleotide sequence ID" value="NZ_JZKH01000057.1"/>
</dbReference>
<reference evidence="1 2" key="1">
    <citation type="submission" date="2015-02" db="EMBL/GenBank/DDBJ databases">
        <authorList>
            <person name="Ju K.-S."/>
            <person name="Doroghazi J.R."/>
            <person name="Metcalf W."/>
        </authorList>
    </citation>
    <scope>NUCLEOTIDE SEQUENCE [LARGE SCALE GENOMIC DNA]</scope>
    <source>
        <strain evidence="1 2">ATCC 31215</strain>
    </source>
</reference>
<dbReference type="OrthoDB" id="3992889at2"/>
<evidence type="ECO:0000313" key="2">
    <source>
        <dbReference type="Proteomes" id="UP000033699"/>
    </source>
</evidence>
<organism evidence="1 2">
    <name type="scientific">Streptomyces rubellomurinus (strain ATCC 31215)</name>
    <dbReference type="NCBI Taxonomy" id="359131"/>
    <lineage>
        <taxon>Bacteria</taxon>
        <taxon>Bacillati</taxon>
        <taxon>Actinomycetota</taxon>
        <taxon>Actinomycetes</taxon>
        <taxon>Kitasatosporales</taxon>
        <taxon>Streptomycetaceae</taxon>
        <taxon>Streptomyces</taxon>
    </lineage>
</organism>
<dbReference type="AlphaFoldDB" id="A0A0F2TDQ0"/>
<dbReference type="Gene3D" id="1.10.600.10">
    <property type="entry name" value="Farnesyl Diphosphate Synthase"/>
    <property type="match status" value="1"/>
</dbReference>
<sequence length="87" mass="9211">MGGPRTNGRGRSTRRGADRLLTARVRTLEHAVAPALVRALADAGLPGPLAVRATAYVDALKTAVAGSYAWHRTTGRFHRPLEPGAAR</sequence>
<dbReference type="EMBL" id="JZKH01000057">
    <property type="protein sequence ID" value="KJS59867.1"/>
    <property type="molecule type" value="Genomic_DNA"/>
</dbReference>
<dbReference type="InterPro" id="IPR008949">
    <property type="entry name" value="Isoprenoid_synthase_dom_sf"/>
</dbReference>
<comment type="caution">
    <text evidence="1">The sequence shown here is derived from an EMBL/GenBank/DDBJ whole genome shotgun (WGS) entry which is preliminary data.</text>
</comment>